<evidence type="ECO:0000259" key="4">
    <source>
        <dbReference type="PROSITE" id="PS50893"/>
    </source>
</evidence>
<dbReference type="Proteomes" id="UP000095463">
    <property type="component" value="Unassembled WGS sequence"/>
</dbReference>
<dbReference type="PROSITE" id="PS50893">
    <property type="entry name" value="ABC_TRANSPORTER_2"/>
    <property type="match status" value="1"/>
</dbReference>
<evidence type="ECO:0000256" key="2">
    <source>
        <dbReference type="ARBA" id="ARBA00022741"/>
    </source>
</evidence>
<dbReference type="AlphaFoldDB" id="A0A1E5XX89"/>
<dbReference type="CDD" id="cd03216">
    <property type="entry name" value="ABC_Carb_Monos_I"/>
    <property type="match status" value="1"/>
</dbReference>
<dbReference type="InterPro" id="IPR027417">
    <property type="entry name" value="P-loop_NTPase"/>
</dbReference>
<dbReference type="InterPro" id="IPR017871">
    <property type="entry name" value="ABC_transporter-like_CS"/>
</dbReference>
<dbReference type="SMART" id="SM00382">
    <property type="entry name" value="AAA"/>
    <property type="match status" value="1"/>
</dbReference>
<evidence type="ECO:0000313" key="5">
    <source>
        <dbReference type="EMBL" id="OEO33211.1"/>
    </source>
</evidence>
<evidence type="ECO:0000256" key="3">
    <source>
        <dbReference type="ARBA" id="ARBA00022840"/>
    </source>
</evidence>
<dbReference type="Pfam" id="PF00005">
    <property type="entry name" value="ABC_tran"/>
    <property type="match status" value="1"/>
</dbReference>
<keyword evidence="3 5" id="KW-0067">ATP-binding</keyword>
<protein>
    <submittedName>
        <fullName evidence="5">ABC transporter ATP-binding protein</fullName>
    </submittedName>
</protein>
<proteinExistence type="inferred from homology"/>
<feature type="domain" description="ABC transporter" evidence="4">
    <location>
        <begin position="1"/>
        <end position="242"/>
    </location>
</feature>
<dbReference type="SUPFAM" id="SSF52540">
    <property type="entry name" value="P-loop containing nucleoside triphosphate hydrolases"/>
    <property type="match status" value="1"/>
</dbReference>
<dbReference type="GO" id="GO:0016887">
    <property type="term" value="F:ATP hydrolysis activity"/>
    <property type="evidence" value="ECO:0007669"/>
    <property type="project" value="InterPro"/>
</dbReference>
<dbReference type="InterPro" id="IPR050107">
    <property type="entry name" value="ABC_carbohydrate_import_ATPase"/>
</dbReference>
<name>A0A1E5XX89_9HYPH</name>
<dbReference type="InterPro" id="IPR003439">
    <property type="entry name" value="ABC_transporter-like_ATP-bd"/>
</dbReference>
<evidence type="ECO:0000256" key="1">
    <source>
        <dbReference type="ARBA" id="ARBA00005417"/>
    </source>
</evidence>
<accession>A0A1E5XX89</accession>
<sequence length="251" mass="26910">MTLEGVTRTFGNNIALNDVSLEAHAGEVHCLLGDNGAGKSTLIKIMSGVTPPTIGTLTFDGKPVAFRSPRDAQAHGIGTVHQDVGSIPLISVARNFFLGNEPTKGWGPFRRLDHQTANRIALEQIRQMGIRRIADAEQLVGTMSGGERQALAIARALYFGAKLLILDEPTAALGVKESKIVIDLIKQAREQGIALVFITHNATHALSVGDRFTVLIQGRVASQFRRGEKSREEVLNLMAGGEAFDAVGHGD</sequence>
<gene>
    <name evidence="5" type="ORF">VW23_007740</name>
</gene>
<comment type="similarity">
    <text evidence="1">Belongs to the ABC transporter superfamily.</text>
</comment>
<reference evidence="5 6" key="1">
    <citation type="journal article" date="2015" name="Genome Announc.">
        <title>Genome Assemblies of Three Soil-Associated Devosia species: D. insulae, D. limi, and D. soli.</title>
        <authorList>
            <person name="Hassan Y.I."/>
            <person name="Lepp D."/>
            <person name="Zhou T."/>
        </authorList>
    </citation>
    <scope>NUCLEOTIDE SEQUENCE [LARGE SCALE GENOMIC DNA]</scope>
    <source>
        <strain evidence="5 6">DS-56</strain>
    </source>
</reference>
<organism evidence="5 6">
    <name type="scientific">Devosia insulae DS-56</name>
    <dbReference type="NCBI Taxonomy" id="1116389"/>
    <lineage>
        <taxon>Bacteria</taxon>
        <taxon>Pseudomonadati</taxon>
        <taxon>Pseudomonadota</taxon>
        <taxon>Alphaproteobacteria</taxon>
        <taxon>Hyphomicrobiales</taxon>
        <taxon>Devosiaceae</taxon>
        <taxon>Devosia</taxon>
    </lineage>
</organism>
<dbReference type="InterPro" id="IPR003593">
    <property type="entry name" value="AAA+_ATPase"/>
</dbReference>
<comment type="caution">
    <text evidence="5">The sequence shown here is derived from an EMBL/GenBank/DDBJ whole genome shotgun (WGS) entry which is preliminary data.</text>
</comment>
<dbReference type="PANTHER" id="PTHR43790:SF8">
    <property type="entry name" value="SUGAR ABC TRANSPORTER ATP-BINDING PROTEIN"/>
    <property type="match status" value="1"/>
</dbReference>
<dbReference type="GO" id="GO:0005524">
    <property type="term" value="F:ATP binding"/>
    <property type="evidence" value="ECO:0007669"/>
    <property type="project" value="UniProtKB-KW"/>
</dbReference>
<dbReference type="Gene3D" id="3.40.50.300">
    <property type="entry name" value="P-loop containing nucleotide triphosphate hydrolases"/>
    <property type="match status" value="1"/>
</dbReference>
<keyword evidence="6" id="KW-1185">Reference proteome</keyword>
<dbReference type="PROSITE" id="PS00211">
    <property type="entry name" value="ABC_TRANSPORTER_1"/>
    <property type="match status" value="1"/>
</dbReference>
<dbReference type="PANTHER" id="PTHR43790">
    <property type="entry name" value="CARBOHYDRATE TRANSPORT ATP-BINDING PROTEIN MG119-RELATED"/>
    <property type="match status" value="1"/>
</dbReference>
<dbReference type="EMBL" id="LAJE02000015">
    <property type="protein sequence ID" value="OEO33211.1"/>
    <property type="molecule type" value="Genomic_DNA"/>
</dbReference>
<evidence type="ECO:0000313" key="6">
    <source>
        <dbReference type="Proteomes" id="UP000095463"/>
    </source>
</evidence>
<keyword evidence="2" id="KW-0547">Nucleotide-binding</keyword>